<proteinExistence type="predicted"/>
<name>A0A2W4W2K6_9CYAN</name>
<protein>
    <submittedName>
        <fullName evidence="1">Uncharacterized protein</fullName>
    </submittedName>
</protein>
<comment type="caution">
    <text evidence="1">The sequence shown here is derived from an EMBL/GenBank/DDBJ whole genome shotgun (WGS) entry which is preliminary data.</text>
</comment>
<organism evidence="1 2">
    <name type="scientific">Pseudanabaena frigida</name>
    <dbReference type="NCBI Taxonomy" id="945775"/>
    <lineage>
        <taxon>Bacteria</taxon>
        <taxon>Bacillati</taxon>
        <taxon>Cyanobacteriota</taxon>
        <taxon>Cyanophyceae</taxon>
        <taxon>Pseudanabaenales</taxon>
        <taxon>Pseudanabaenaceae</taxon>
        <taxon>Pseudanabaena</taxon>
    </lineage>
</organism>
<dbReference type="Proteomes" id="UP000249467">
    <property type="component" value="Unassembled WGS sequence"/>
</dbReference>
<reference evidence="1 2" key="1">
    <citation type="submission" date="2018-04" db="EMBL/GenBank/DDBJ databases">
        <authorList>
            <person name="Go L.Y."/>
            <person name="Mitchell J.A."/>
        </authorList>
    </citation>
    <scope>NUCLEOTIDE SEQUENCE [LARGE SCALE GENOMIC DNA]</scope>
    <source>
        <strain evidence="1">ULC066bin1</strain>
    </source>
</reference>
<evidence type="ECO:0000313" key="1">
    <source>
        <dbReference type="EMBL" id="PZO36309.1"/>
    </source>
</evidence>
<accession>A0A2W4W2K6</accession>
<reference evidence="1 2" key="2">
    <citation type="submission" date="2018-06" db="EMBL/GenBank/DDBJ databases">
        <title>Metagenomic assembly of (sub)arctic Cyanobacteria and their associated microbiome from non-axenic cultures.</title>
        <authorList>
            <person name="Baurain D."/>
        </authorList>
    </citation>
    <scope>NUCLEOTIDE SEQUENCE [LARGE SCALE GENOMIC DNA]</scope>
    <source>
        <strain evidence="1">ULC066bin1</strain>
    </source>
</reference>
<evidence type="ECO:0000313" key="2">
    <source>
        <dbReference type="Proteomes" id="UP000249467"/>
    </source>
</evidence>
<dbReference type="AlphaFoldDB" id="A0A2W4W2K6"/>
<gene>
    <name evidence="1" type="ORF">DCF19_21870</name>
</gene>
<sequence>MKFLKLPISLLGFSLVPIMLLVAPSMSQEVLKPLSPRFTPDPQVYSGKAGGDMPLQSIATSSANGQCQGLAEQTPNHSLTIQKNFGFLSLKVSGDRNLSLLVKGPDGIYCRNGKNAELSGAWVSGKYDIWIGTANGDPSTYQLSISETSQ</sequence>
<dbReference type="EMBL" id="QBML01000042">
    <property type="protein sequence ID" value="PZO36309.1"/>
    <property type="molecule type" value="Genomic_DNA"/>
</dbReference>